<comment type="caution">
    <text evidence="2">The sequence shown here is derived from an EMBL/GenBank/DDBJ whole genome shotgun (WGS) entry which is preliminary data.</text>
</comment>
<evidence type="ECO:0000313" key="3">
    <source>
        <dbReference type="Proteomes" id="UP000009885"/>
    </source>
</evidence>
<organism evidence="2 3">
    <name type="scientific">Staphylococcus massiliensis S46</name>
    <dbReference type="NCBI Taxonomy" id="1229783"/>
    <lineage>
        <taxon>Bacteria</taxon>
        <taxon>Bacillati</taxon>
        <taxon>Bacillota</taxon>
        <taxon>Bacilli</taxon>
        <taxon>Bacillales</taxon>
        <taxon>Staphylococcaceae</taxon>
        <taxon>Staphylococcus</taxon>
    </lineage>
</organism>
<protein>
    <recommendedName>
        <fullName evidence="4">Lipoprotein</fullName>
    </recommendedName>
</protein>
<dbReference type="AlphaFoldDB" id="K9AWC5"/>
<proteinExistence type="predicted"/>
<name>K9AWC5_9STAP</name>
<evidence type="ECO:0008006" key="4">
    <source>
        <dbReference type="Google" id="ProtNLM"/>
    </source>
</evidence>
<sequence length="226" mass="25241">MKRLLISISVCTLLATGCGKQDKDASQQQGETKEAKSNNIHNDQKFDYSKLSDKDKQHIKQTLIDFTAKEEAKNGLAVSNRFFGSGSFQEGDWYANTTDGQVQVSNRGEPGPKAFKIHKLAGVVVYKSKDGTKGFDKKAEDLSNVEGYNKVANMKEPIKKFIFADNGKVYAFTFKPDVDTRPSSGFAPKDYTEQDENLTAEQVFEVKESKTYTKKLKSVMSQYASK</sequence>
<evidence type="ECO:0000256" key="1">
    <source>
        <dbReference type="SAM" id="MobiDB-lite"/>
    </source>
</evidence>
<dbReference type="PATRIC" id="fig|1229783.3.peg.9"/>
<dbReference type="Proteomes" id="UP000009885">
    <property type="component" value="Unassembled WGS sequence"/>
</dbReference>
<gene>
    <name evidence="2" type="ORF">C273_00045</name>
</gene>
<reference evidence="2 3" key="1">
    <citation type="journal article" date="2013" name="Genome Announc.">
        <title>Genome Sequence of Staphylococcus massiliensis Strain S46, Isolated from the Surface of Healthy Human Skin.</title>
        <authorList>
            <person name="Srivastav R."/>
            <person name="Singh A."/>
            <person name="Jangir P.K."/>
            <person name="Kumari C."/>
            <person name="Muduli S."/>
            <person name="Sharma R."/>
        </authorList>
    </citation>
    <scope>NUCLEOTIDE SEQUENCE [LARGE SCALE GENOMIC DNA]</scope>
    <source>
        <strain evidence="2 3">S46</strain>
    </source>
</reference>
<dbReference type="PROSITE" id="PS51257">
    <property type="entry name" value="PROKAR_LIPOPROTEIN"/>
    <property type="match status" value="1"/>
</dbReference>
<dbReference type="RefSeq" id="WP_009381571.1">
    <property type="nucleotide sequence ID" value="NZ_AMSQ01000001.1"/>
</dbReference>
<evidence type="ECO:0000313" key="2">
    <source>
        <dbReference type="EMBL" id="EKU50366.1"/>
    </source>
</evidence>
<keyword evidence="3" id="KW-1185">Reference proteome</keyword>
<dbReference type="EMBL" id="AMSQ01000001">
    <property type="protein sequence ID" value="EKU50366.1"/>
    <property type="molecule type" value="Genomic_DNA"/>
</dbReference>
<dbReference type="eggNOG" id="ENOG5032S2A">
    <property type="taxonomic scope" value="Bacteria"/>
</dbReference>
<feature type="region of interest" description="Disordered" evidence="1">
    <location>
        <begin position="21"/>
        <end position="47"/>
    </location>
</feature>
<accession>K9AWC5</accession>